<comment type="similarity">
    <text evidence="1 5">Belongs to the RNase T2 family.</text>
</comment>
<dbReference type="PROSITE" id="PS00531">
    <property type="entry name" value="RNASE_T2_2"/>
    <property type="match status" value="1"/>
</dbReference>
<dbReference type="InterPro" id="IPR033130">
    <property type="entry name" value="RNase_T2_His_AS_2"/>
</dbReference>
<evidence type="ECO:0000313" key="7">
    <source>
        <dbReference type="Proteomes" id="UP001194468"/>
    </source>
</evidence>
<name>A0AAD4BMM6_BOLED</name>
<gene>
    <name evidence="6" type="ORF">L210DRAFT_420521</name>
</gene>
<dbReference type="Gene3D" id="3.90.730.10">
    <property type="entry name" value="Ribonuclease T2-like"/>
    <property type="match status" value="1"/>
</dbReference>
<dbReference type="GO" id="GO:0005576">
    <property type="term" value="C:extracellular region"/>
    <property type="evidence" value="ECO:0007669"/>
    <property type="project" value="TreeGrafter"/>
</dbReference>
<dbReference type="AlphaFoldDB" id="A0AAD4BMM6"/>
<evidence type="ECO:0000256" key="4">
    <source>
        <dbReference type="PIRSR" id="PIRSR633697-1"/>
    </source>
</evidence>
<dbReference type="InterPro" id="IPR033697">
    <property type="entry name" value="Ribonuclease_T2_eukaryotic"/>
</dbReference>
<accession>A0AAD4BMM6</accession>
<sequence>MIAYLSLLAQIFGPPTSTTSTVDPSYFFNSISSGCSASSPISCQNSSVSDTCCTEYPGGLLLQTQFWDTNVPGSPPDSWTIHGLWPDNCDGTYIENCDPSRAYDIPNLLVEQGASATLDYMQQFWLNADGTNEHLWNHEWSTHGTCYSTLQPSCLPQGNPEGSEAVSYFQTIVQLFQTLPTYTWLANAGIEPSYHRTYTLSEILSALEQGSGGYTPQVGCSHGGLDAISWYYYLQGSLLDGQFVPINSPKESSCPHRDIRYLPKRG</sequence>
<reference evidence="6" key="2">
    <citation type="journal article" date="2020" name="Nat. Commun.">
        <title>Large-scale genome sequencing of mycorrhizal fungi provides insights into the early evolution of symbiotic traits.</title>
        <authorList>
            <person name="Miyauchi S."/>
            <person name="Kiss E."/>
            <person name="Kuo A."/>
            <person name="Drula E."/>
            <person name="Kohler A."/>
            <person name="Sanchez-Garcia M."/>
            <person name="Morin E."/>
            <person name="Andreopoulos B."/>
            <person name="Barry K.W."/>
            <person name="Bonito G."/>
            <person name="Buee M."/>
            <person name="Carver A."/>
            <person name="Chen C."/>
            <person name="Cichocki N."/>
            <person name="Clum A."/>
            <person name="Culley D."/>
            <person name="Crous P.W."/>
            <person name="Fauchery L."/>
            <person name="Girlanda M."/>
            <person name="Hayes R.D."/>
            <person name="Keri Z."/>
            <person name="LaButti K."/>
            <person name="Lipzen A."/>
            <person name="Lombard V."/>
            <person name="Magnuson J."/>
            <person name="Maillard F."/>
            <person name="Murat C."/>
            <person name="Nolan M."/>
            <person name="Ohm R.A."/>
            <person name="Pangilinan J."/>
            <person name="Pereira M.F."/>
            <person name="Perotto S."/>
            <person name="Peter M."/>
            <person name="Pfister S."/>
            <person name="Riley R."/>
            <person name="Sitrit Y."/>
            <person name="Stielow J.B."/>
            <person name="Szollosi G."/>
            <person name="Zifcakova L."/>
            <person name="Stursova M."/>
            <person name="Spatafora J.W."/>
            <person name="Tedersoo L."/>
            <person name="Vaario L.M."/>
            <person name="Yamada A."/>
            <person name="Yan M."/>
            <person name="Wang P."/>
            <person name="Xu J."/>
            <person name="Bruns T."/>
            <person name="Baldrian P."/>
            <person name="Vilgalys R."/>
            <person name="Dunand C."/>
            <person name="Henrissat B."/>
            <person name="Grigoriev I.V."/>
            <person name="Hibbett D."/>
            <person name="Nagy L.G."/>
            <person name="Martin F.M."/>
        </authorList>
    </citation>
    <scope>NUCLEOTIDE SEQUENCE</scope>
    <source>
        <strain evidence="6">BED1</strain>
    </source>
</reference>
<dbReference type="EC" id="4.6.1.19" evidence="2"/>
<dbReference type="GO" id="GO:0003723">
    <property type="term" value="F:RNA binding"/>
    <property type="evidence" value="ECO:0007669"/>
    <property type="project" value="InterPro"/>
</dbReference>
<reference evidence="6" key="1">
    <citation type="submission" date="2019-10" db="EMBL/GenBank/DDBJ databases">
        <authorList>
            <consortium name="DOE Joint Genome Institute"/>
            <person name="Kuo A."/>
            <person name="Miyauchi S."/>
            <person name="Kiss E."/>
            <person name="Drula E."/>
            <person name="Kohler A."/>
            <person name="Sanchez-Garcia M."/>
            <person name="Andreopoulos B."/>
            <person name="Barry K.W."/>
            <person name="Bonito G."/>
            <person name="Buee M."/>
            <person name="Carver A."/>
            <person name="Chen C."/>
            <person name="Cichocki N."/>
            <person name="Clum A."/>
            <person name="Culley D."/>
            <person name="Crous P.W."/>
            <person name="Fauchery L."/>
            <person name="Girlanda M."/>
            <person name="Hayes R."/>
            <person name="Keri Z."/>
            <person name="LaButti K."/>
            <person name="Lipzen A."/>
            <person name="Lombard V."/>
            <person name="Magnuson J."/>
            <person name="Maillard F."/>
            <person name="Morin E."/>
            <person name="Murat C."/>
            <person name="Nolan M."/>
            <person name="Ohm R."/>
            <person name="Pangilinan J."/>
            <person name="Pereira M."/>
            <person name="Perotto S."/>
            <person name="Peter M."/>
            <person name="Riley R."/>
            <person name="Sitrit Y."/>
            <person name="Stielow B."/>
            <person name="Szollosi G."/>
            <person name="Zifcakova L."/>
            <person name="Stursova M."/>
            <person name="Spatafora J.W."/>
            <person name="Tedersoo L."/>
            <person name="Vaario L.-M."/>
            <person name="Yamada A."/>
            <person name="Yan M."/>
            <person name="Wang P."/>
            <person name="Xu J."/>
            <person name="Bruns T."/>
            <person name="Baldrian P."/>
            <person name="Vilgalys R."/>
            <person name="Henrissat B."/>
            <person name="Grigoriev I.V."/>
            <person name="Hibbett D."/>
            <person name="Nagy L.G."/>
            <person name="Martin F.M."/>
        </authorList>
    </citation>
    <scope>NUCLEOTIDE SEQUENCE</scope>
    <source>
        <strain evidence="6">BED1</strain>
    </source>
</reference>
<organism evidence="6 7">
    <name type="scientific">Boletus edulis BED1</name>
    <dbReference type="NCBI Taxonomy" id="1328754"/>
    <lineage>
        <taxon>Eukaryota</taxon>
        <taxon>Fungi</taxon>
        <taxon>Dikarya</taxon>
        <taxon>Basidiomycota</taxon>
        <taxon>Agaricomycotina</taxon>
        <taxon>Agaricomycetes</taxon>
        <taxon>Agaricomycetidae</taxon>
        <taxon>Boletales</taxon>
        <taxon>Boletineae</taxon>
        <taxon>Boletaceae</taxon>
        <taxon>Boletoideae</taxon>
        <taxon>Boletus</taxon>
    </lineage>
</organism>
<evidence type="ECO:0000256" key="1">
    <source>
        <dbReference type="ARBA" id="ARBA00007469"/>
    </source>
</evidence>
<dbReference type="EMBL" id="WHUW01000029">
    <property type="protein sequence ID" value="KAF8434336.1"/>
    <property type="molecule type" value="Genomic_DNA"/>
</dbReference>
<evidence type="ECO:0000256" key="2">
    <source>
        <dbReference type="ARBA" id="ARBA00012571"/>
    </source>
</evidence>
<dbReference type="PANTHER" id="PTHR11240">
    <property type="entry name" value="RIBONUCLEASE T2"/>
    <property type="match status" value="1"/>
</dbReference>
<dbReference type="GO" id="GO:0006401">
    <property type="term" value="P:RNA catabolic process"/>
    <property type="evidence" value="ECO:0007669"/>
    <property type="project" value="TreeGrafter"/>
</dbReference>
<comment type="caution">
    <text evidence="6">The sequence shown here is derived from an EMBL/GenBank/DDBJ whole genome shotgun (WGS) entry which is preliminary data.</text>
</comment>
<dbReference type="SUPFAM" id="SSF55895">
    <property type="entry name" value="Ribonuclease Rh-like"/>
    <property type="match status" value="1"/>
</dbReference>
<proteinExistence type="inferred from homology"/>
<keyword evidence="7" id="KW-1185">Reference proteome</keyword>
<dbReference type="InterPro" id="IPR018188">
    <property type="entry name" value="RNase_T2_His_AS_1"/>
</dbReference>
<keyword evidence="3" id="KW-1015">Disulfide bond</keyword>
<evidence type="ECO:0000256" key="3">
    <source>
        <dbReference type="ARBA" id="ARBA00023157"/>
    </source>
</evidence>
<protein>
    <recommendedName>
        <fullName evidence="2">ribonuclease T2</fullName>
        <ecNumber evidence="2">4.6.1.19</ecNumber>
    </recommendedName>
</protein>
<feature type="active site" evidence="4">
    <location>
        <position position="139"/>
    </location>
</feature>
<dbReference type="InterPro" id="IPR001568">
    <property type="entry name" value="RNase_T2-like"/>
</dbReference>
<evidence type="ECO:0000313" key="6">
    <source>
        <dbReference type="EMBL" id="KAF8434336.1"/>
    </source>
</evidence>
<dbReference type="Proteomes" id="UP001194468">
    <property type="component" value="Unassembled WGS sequence"/>
</dbReference>
<evidence type="ECO:0000256" key="5">
    <source>
        <dbReference type="RuleBase" id="RU004328"/>
    </source>
</evidence>
<dbReference type="PANTHER" id="PTHR11240:SF22">
    <property type="entry name" value="RIBONUCLEASE T2"/>
    <property type="match status" value="1"/>
</dbReference>
<dbReference type="CDD" id="cd01061">
    <property type="entry name" value="RNase_T2_euk"/>
    <property type="match status" value="1"/>
</dbReference>
<feature type="active site" evidence="4">
    <location>
        <position position="82"/>
    </location>
</feature>
<dbReference type="Pfam" id="PF00445">
    <property type="entry name" value="Ribonuclease_T2"/>
    <property type="match status" value="1"/>
</dbReference>
<dbReference type="InterPro" id="IPR036430">
    <property type="entry name" value="RNase_T2-like_sf"/>
</dbReference>
<dbReference type="PROSITE" id="PS00530">
    <property type="entry name" value="RNASE_T2_1"/>
    <property type="match status" value="1"/>
</dbReference>
<dbReference type="GO" id="GO:0033897">
    <property type="term" value="F:ribonuclease T2 activity"/>
    <property type="evidence" value="ECO:0007669"/>
    <property type="project" value="UniProtKB-EC"/>
</dbReference>
<feature type="active site" evidence="4">
    <location>
        <position position="143"/>
    </location>
</feature>